<evidence type="ECO:0000313" key="1">
    <source>
        <dbReference type="EMBL" id="TLD42213.1"/>
    </source>
</evidence>
<accession>A0A533QBW8</accession>
<proteinExistence type="predicted"/>
<organism evidence="1 2">
    <name type="scientific">Candidatus Jettenia ecosi</name>
    <dbReference type="NCBI Taxonomy" id="2494326"/>
    <lineage>
        <taxon>Bacteria</taxon>
        <taxon>Pseudomonadati</taxon>
        <taxon>Planctomycetota</taxon>
        <taxon>Candidatus Brocadiia</taxon>
        <taxon>Candidatus Brocadiales</taxon>
        <taxon>Candidatus Brocadiaceae</taxon>
        <taxon>Candidatus Jettenia</taxon>
    </lineage>
</organism>
<comment type="caution">
    <text evidence="1">The sequence shown here is derived from an EMBL/GenBank/DDBJ whole genome shotgun (WGS) entry which is preliminary data.</text>
</comment>
<dbReference type="AlphaFoldDB" id="A0A533QBW8"/>
<reference evidence="1 2" key="1">
    <citation type="submission" date="2019-04" db="EMBL/GenBank/DDBJ databases">
        <title>Genome of a novel bacterium Candidatus Jettenia ecosi reconstructed from metagenome of an anammox bioreactor.</title>
        <authorList>
            <person name="Mardanov A.V."/>
            <person name="Beletsky A.V."/>
            <person name="Ravin N.V."/>
            <person name="Botchkova E.A."/>
            <person name="Litti Y.V."/>
            <person name="Nozhevnikova A.N."/>
        </authorList>
    </citation>
    <scope>NUCLEOTIDE SEQUENCE [LARGE SCALE GENOMIC DNA]</scope>
    <source>
        <strain evidence="1">J2</strain>
    </source>
</reference>
<sequence length="144" mass="16241">MLEIVISNLVSRVEALEKRVNALEKNLTPGVSKAPKSAPANKELLKPPLKDGFEDIGSGFFVKNVRFDQFGSNVLFTGEIANRSEKNYRFAKFTLEIYDDRDLLVKKEEFTIPDIPKDSTKPFEAMLIGIETGLINKYVIKTTE</sequence>
<dbReference type="EMBL" id="SULG01000025">
    <property type="protein sequence ID" value="TLD42213.1"/>
    <property type="molecule type" value="Genomic_DNA"/>
</dbReference>
<dbReference type="Proteomes" id="UP000319783">
    <property type="component" value="Unassembled WGS sequence"/>
</dbReference>
<protein>
    <submittedName>
        <fullName evidence="1">Uncharacterized protein</fullName>
    </submittedName>
</protein>
<name>A0A533QBW8_9BACT</name>
<gene>
    <name evidence="1" type="ORF">JETT_1537</name>
</gene>
<evidence type="ECO:0000313" key="2">
    <source>
        <dbReference type="Proteomes" id="UP000319783"/>
    </source>
</evidence>